<evidence type="ECO:0000256" key="6">
    <source>
        <dbReference type="ARBA" id="ARBA00022692"/>
    </source>
</evidence>
<dbReference type="GO" id="GO:0009279">
    <property type="term" value="C:cell outer membrane"/>
    <property type="evidence" value="ECO:0007669"/>
    <property type="project" value="UniProtKB-SubCell"/>
</dbReference>
<dbReference type="EMBL" id="POQS01000002">
    <property type="protein sequence ID" value="PND34818.1"/>
    <property type="molecule type" value="Genomic_DNA"/>
</dbReference>
<comment type="similarity">
    <text evidence="3">Belongs to the autotransporter-2 (AT-2) (TC 1.B.40) family.</text>
</comment>
<dbReference type="SUPFAM" id="SSF54523">
    <property type="entry name" value="Pili subunits"/>
    <property type="match status" value="1"/>
</dbReference>
<evidence type="ECO:0000256" key="3">
    <source>
        <dbReference type="ARBA" id="ARBA00005848"/>
    </source>
</evidence>
<evidence type="ECO:0008006" key="15">
    <source>
        <dbReference type="Google" id="ProtNLM"/>
    </source>
</evidence>
<evidence type="ECO:0000256" key="8">
    <source>
        <dbReference type="ARBA" id="ARBA00022927"/>
    </source>
</evidence>
<keyword evidence="9" id="KW-0472">Membrane</keyword>
<dbReference type="GO" id="GO:0009986">
    <property type="term" value="C:cell surface"/>
    <property type="evidence" value="ECO:0007669"/>
    <property type="project" value="UniProtKB-SubCell"/>
</dbReference>
<dbReference type="Pfam" id="PF05662">
    <property type="entry name" value="YadA_stalk"/>
    <property type="match status" value="1"/>
</dbReference>
<keyword evidence="14" id="KW-1185">Reference proteome</keyword>
<keyword evidence="7" id="KW-0732">Signal</keyword>
<evidence type="ECO:0000256" key="4">
    <source>
        <dbReference type="ARBA" id="ARBA00022448"/>
    </source>
</evidence>
<comment type="caution">
    <text evidence="13">The sequence shown here is derived from an EMBL/GenBank/DDBJ whole genome shotgun (WGS) entry which is preliminary data.</text>
</comment>
<feature type="domain" description="Trimeric autotransporter adhesin YadA-like C-terminal membrane anchor" evidence="11">
    <location>
        <begin position="52"/>
        <end position="112"/>
    </location>
</feature>
<keyword evidence="5" id="KW-1134">Transmembrane beta strand</keyword>
<dbReference type="AlphaFoldDB" id="A0A2N8KMZ0"/>
<evidence type="ECO:0000259" key="11">
    <source>
        <dbReference type="Pfam" id="PF03895"/>
    </source>
</evidence>
<evidence type="ECO:0000256" key="5">
    <source>
        <dbReference type="ARBA" id="ARBA00022452"/>
    </source>
</evidence>
<dbReference type="InterPro" id="IPR045584">
    <property type="entry name" value="Pilin-like"/>
</dbReference>
<comment type="subcellular location">
    <subcellularLocation>
        <location evidence="2">Cell outer membrane</location>
    </subcellularLocation>
    <subcellularLocation>
        <location evidence="1">Cell surface</location>
    </subcellularLocation>
</comment>
<gene>
    <name evidence="13" type="ORF">C1I89_10020</name>
</gene>
<evidence type="ECO:0000313" key="14">
    <source>
        <dbReference type="Proteomes" id="UP000235994"/>
    </source>
</evidence>
<sequence>MAAGTAPTDGVNVSQLNDTKNDIVNYTNGKLRNLRNDANAGTASAMAMAALPQATLPGKGMFALGGGTYGGQSSLAVGISSMSESGKWVVKANATTNTRGNVGAAVGVGFHW</sequence>
<keyword evidence="4" id="KW-0813">Transport</keyword>
<evidence type="ECO:0000256" key="2">
    <source>
        <dbReference type="ARBA" id="ARBA00004442"/>
    </source>
</evidence>
<evidence type="ECO:0000256" key="1">
    <source>
        <dbReference type="ARBA" id="ARBA00004241"/>
    </source>
</evidence>
<proteinExistence type="inferred from homology"/>
<dbReference type="Gene3D" id="3.30.1300.30">
    <property type="entry name" value="GSPII I/J protein-like"/>
    <property type="match status" value="1"/>
</dbReference>
<evidence type="ECO:0000259" key="12">
    <source>
        <dbReference type="Pfam" id="PF05662"/>
    </source>
</evidence>
<dbReference type="InterPro" id="IPR008635">
    <property type="entry name" value="Coiled_stalk_dom"/>
</dbReference>
<organism evidence="13 14">
    <name type="scientific">Achromobacter pulmonis</name>
    <dbReference type="NCBI Taxonomy" id="1389932"/>
    <lineage>
        <taxon>Bacteria</taxon>
        <taxon>Pseudomonadati</taxon>
        <taxon>Pseudomonadota</taxon>
        <taxon>Betaproteobacteria</taxon>
        <taxon>Burkholderiales</taxon>
        <taxon>Alcaligenaceae</taxon>
        <taxon>Achromobacter</taxon>
    </lineage>
</organism>
<dbReference type="GO" id="GO:0015031">
    <property type="term" value="P:protein transport"/>
    <property type="evidence" value="ECO:0007669"/>
    <property type="project" value="UniProtKB-KW"/>
</dbReference>
<keyword evidence="6" id="KW-0812">Transmembrane</keyword>
<dbReference type="Gene3D" id="6.10.250.2120">
    <property type="match status" value="1"/>
</dbReference>
<feature type="domain" description="Trimeric autotransporter adhesin YadA-like stalk" evidence="12">
    <location>
        <begin position="2"/>
        <end position="37"/>
    </location>
</feature>
<protein>
    <recommendedName>
        <fullName evidence="15">Trimeric autotransporter adhesin YadA-like C-terminal membrane anchor domain-containing protein</fullName>
    </recommendedName>
</protein>
<evidence type="ECO:0000313" key="13">
    <source>
        <dbReference type="EMBL" id="PND34818.1"/>
    </source>
</evidence>
<evidence type="ECO:0000256" key="9">
    <source>
        <dbReference type="ARBA" id="ARBA00023136"/>
    </source>
</evidence>
<name>A0A2N8KMZ0_9BURK</name>
<accession>A0A2N8KMZ0</accession>
<keyword evidence="8" id="KW-0653">Protein transport</keyword>
<keyword evidence="10" id="KW-0998">Cell outer membrane</keyword>
<dbReference type="Proteomes" id="UP000235994">
    <property type="component" value="Unassembled WGS sequence"/>
</dbReference>
<reference evidence="13 14" key="1">
    <citation type="submission" date="2018-01" db="EMBL/GenBank/DDBJ databases">
        <title>The draft genome of an aniline degradation strain ANB-1.</title>
        <authorList>
            <person name="Zhang L."/>
            <person name="Jiang J."/>
        </authorList>
    </citation>
    <scope>NUCLEOTIDE SEQUENCE [LARGE SCALE GENOMIC DNA]</scope>
    <source>
        <strain evidence="13 14">ANB-1</strain>
    </source>
</reference>
<evidence type="ECO:0000256" key="10">
    <source>
        <dbReference type="ARBA" id="ARBA00023237"/>
    </source>
</evidence>
<dbReference type="Pfam" id="PF03895">
    <property type="entry name" value="YadA_anchor"/>
    <property type="match status" value="1"/>
</dbReference>
<evidence type="ECO:0000256" key="7">
    <source>
        <dbReference type="ARBA" id="ARBA00022729"/>
    </source>
</evidence>
<dbReference type="InterPro" id="IPR005594">
    <property type="entry name" value="YadA_C"/>
</dbReference>